<evidence type="ECO:0000313" key="1">
    <source>
        <dbReference type="EMBL" id="KAJ9076798.1"/>
    </source>
</evidence>
<name>A0ACC2TQ76_9FUNG</name>
<keyword evidence="2" id="KW-1185">Reference proteome</keyword>
<gene>
    <name evidence="1" type="ORF">DSO57_1022746</name>
</gene>
<organism evidence="1 2">
    <name type="scientific">Entomophthora muscae</name>
    <dbReference type="NCBI Taxonomy" id="34485"/>
    <lineage>
        <taxon>Eukaryota</taxon>
        <taxon>Fungi</taxon>
        <taxon>Fungi incertae sedis</taxon>
        <taxon>Zoopagomycota</taxon>
        <taxon>Entomophthoromycotina</taxon>
        <taxon>Entomophthoromycetes</taxon>
        <taxon>Entomophthorales</taxon>
        <taxon>Entomophthoraceae</taxon>
        <taxon>Entomophthora</taxon>
    </lineage>
</organism>
<evidence type="ECO:0000313" key="2">
    <source>
        <dbReference type="Proteomes" id="UP001165960"/>
    </source>
</evidence>
<comment type="caution">
    <text evidence="1">The sequence shown here is derived from an EMBL/GenBank/DDBJ whole genome shotgun (WGS) entry which is preliminary data.</text>
</comment>
<reference evidence="1" key="1">
    <citation type="submission" date="2022-04" db="EMBL/GenBank/DDBJ databases">
        <title>Genome of the entomopathogenic fungus Entomophthora muscae.</title>
        <authorList>
            <person name="Elya C."/>
            <person name="Lovett B.R."/>
            <person name="Lee E."/>
            <person name="Macias A.M."/>
            <person name="Hajek A.E."/>
            <person name="De Bivort B.L."/>
            <person name="Kasson M.T."/>
            <person name="De Fine Licht H.H."/>
            <person name="Stajich J.E."/>
        </authorList>
    </citation>
    <scope>NUCLEOTIDE SEQUENCE</scope>
    <source>
        <strain evidence="1">Berkeley</strain>
    </source>
</reference>
<accession>A0ACC2TQ76</accession>
<dbReference type="EMBL" id="QTSX02002245">
    <property type="protein sequence ID" value="KAJ9076798.1"/>
    <property type="molecule type" value="Genomic_DNA"/>
</dbReference>
<protein>
    <submittedName>
        <fullName evidence="1">Uncharacterized protein</fullName>
    </submittedName>
</protein>
<proteinExistence type="predicted"/>
<sequence length="292" mass="33388">MSPDIKHMVELSSLYYPTCIAPKMPPSQFNGTRQTSHPLKLGILPYQCCSAIFYDLDQAQDHFFDCHFKQVQKQYGQPPAEVDIGNQKFHVVHRAAAFLKCIKNLPSNPRHFRPAPLSKSPLEFKNPYSSAMALAYDFMETVIHNPAEYSHFIAKSSHHIPFSSHNNSWPYWAFFLYPDLLFKSPASVPLPSNHKMSLSSIMSSSVLDAKVTELKCPFLSCGKVCKVNSEFRTHLLKHHLQPRHFRSDLTQKQAHATNHTFTCPQKRCTQVFPSQGDMRLHLLQSHFTNGTF</sequence>
<dbReference type="Proteomes" id="UP001165960">
    <property type="component" value="Unassembled WGS sequence"/>
</dbReference>